<dbReference type="EMBL" id="JAZAVK010000099">
    <property type="protein sequence ID" value="KAK7423377.1"/>
    <property type="molecule type" value="Genomic_DNA"/>
</dbReference>
<dbReference type="SUPFAM" id="SSF48452">
    <property type="entry name" value="TPR-like"/>
    <property type="match status" value="2"/>
</dbReference>
<sequence>MKTWCIDKISSKSSMTSFLHHQDTTLQRFMVLEDQGMSPIDQQTSVTLEYDASNGLKKTQVALQFAYDRDNEHGRLSIFWVHADNEATFTYDYKEIAKKLGIGGDVDGEDLLKAVRDDIVARKPWLLVLDNADDLALFGTEPAKRARKRDLHEYIPKAPGGTVLWTSRDARISGTLVGGLRAIEVPSMSVDEARKLLATTGDEGNNGEEMTRDALLEELQYFPLAISQAGAYMHQTSTTVEEYLTLLKRSQDRWNLLKESSFDRHRRRDMPNSVLETWCISIERIRQENRIAYRILHAIAYLDNQNIPLELITAICRDGTASTTEQVEDPMETRMAIKRLRQFSFLREYSATGNGRSYEVHKLVQEATRYGLSMMGSGENKNGENNMGRDGEAQYASIARAESLKREALALRREVLGEKHPNTLDSIASLATTCGTRGRYSESEPLHQEALDLRREVLGEKHLDTICSISSLATTYREQGRYSEARPLHQKTLDLRLEILGEKHLDTMYSMADLATTYRHLGRYSEAEKLNIRSLDLRTEILGEKHPHTIGGMAGLAATYHAQGRYPEDEEIYIQALDLGQEVLGEKHPLTIGLMAKLATIYR</sequence>
<keyword evidence="2" id="KW-1185">Reference proteome</keyword>
<dbReference type="Gene3D" id="3.40.50.300">
    <property type="entry name" value="P-loop containing nucleotide triphosphate hydrolases"/>
    <property type="match status" value="1"/>
</dbReference>
<name>A0ABR1HRE5_9HYPO</name>
<dbReference type="Pfam" id="PF13374">
    <property type="entry name" value="TPR_10"/>
    <property type="match status" value="1"/>
</dbReference>
<dbReference type="InterPro" id="IPR027417">
    <property type="entry name" value="P-loop_NTPase"/>
</dbReference>
<organism evidence="1 2">
    <name type="scientific">Neonectria magnoliae</name>
    <dbReference type="NCBI Taxonomy" id="2732573"/>
    <lineage>
        <taxon>Eukaryota</taxon>
        <taxon>Fungi</taxon>
        <taxon>Dikarya</taxon>
        <taxon>Ascomycota</taxon>
        <taxon>Pezizomycotina</taxon>
        <taxon>Sordariomycetes</taxon>
        <taxon>Hypocreomycetidae</taxon>
        <taxon>Hypocreales</taxon>
        <taxon>Nectriaceae</taxon>
        <taxon>Neonectria</taxon>
    </lineage>
</organism>
<dbReference type="InterPro" id="IPR053137">
    <property type="entry name" value="NLR-like"/>
</dbReference>
<dbReference type="Proteomes" id="UP001498421">
    <property type="component" value="Unassembled WGS sequence"/>
</dbReference>
<dbReference type="SUPFAM" id="SSF52540">
    <property type="entry name" value="P-loop containing nucleoside triphosphate hydrolases"/>
    <property type="match status" value="1"/>
</dbReference>
<evidence type="ECO:0000313" key="1">
    <source>
        <dbReference type="EMBL" id="KAK7423377.1"/>
    </source>
</evidence>
<protein>
    <recommendedName>
        <fullName evidence="3">Kinesin light chain</fullName>
    </recommendedName>
</protein>
<dbReference type="InterPro" id="IPR011990">
    <property type="entry name" value="TPR-like_helical_dom_sf"/>
</dbReference>
<dbReference type="Pfam" id="PF13424">
    <property type="entry name" value="TPR_12"/>
    <property type="match status" value="2"/>
</dbReference>
<evidence type="ECO:0000313" key="2">
    <source>
        <dbReference type="Proteomes" id="UP001498421"/>
    </source>
</evidence>
<proteinExistence type="predicted"/>
<accession>A0ABR1HRE5</accession>
<dbReference type="Gene3D" id="1.25.40.10">
    <property type="entry name" value="Tetratricopeptide repeat domain"/>
    <property type="match status" value="2"/>
</dbReference>
<reference evidence="1 2" key="1">
    <citation type="journal article" date="2025" name="Microbiol. Resour. Announc.">
        <title>Draft genome sequences for Neonectria magnoliae and Neonectria punicea, canker pathogens of Liriodendron tulipifera and Acer saccharum in West Virginia.</title>
        <authorList>
            <person name="Petronek H.M."/>
            <person name="Kasson M.T."/>
            <person name="Metheny A.M."/>
            <person name="Stauder C.M."/>
            <person name="Lovett B."/>
            <person name="Lynch S.C."/>
            <person name="Garnas J.R."/>
            <person name="Kasson L.R."/>
            <person name="Stajich J.E."/>
        </authorList>
    </citation>
    <scope>NUCLEOTIDE SEQUENCE [LARGE SCALE GENOMIC DNA]</scope>
    <source>
        <strain evidence="1 2">NRRL 64651</strain>
    </source>
</reference>
<comment type="caution">
    <text evidence="1">The sequence shown here is derived from an EMBL/GenBank/DDBJ whole genome shotgun (WGS) entry which is preliminary data.</text>
</comment>
<evidence type="ECO:0008006" key="3">
    <source>
        <dbReference type="Google" id="ProtNLM"/>
    </source>
</evidence>
<dbReference type="PANTHER" id="PTHR46082:SF11">
    <property type="entry name" value="AAA+ ATPASE DOMAIN-CONTAINING PROTEIN-RELATED"/>
    <property type="match status" value="1"/>
</dbReference>
<dbReference type="PANTHER" id="PTHR46082">
    <property type="entry name" value="ATP/GTP-BINDING PROTEIN-RELATED"/>
    <property type="match status" value="1"/>
</dbReference>
<gene>
    <name evidence="1" type="ORF">QQZ08_009054</name>
</gene>